<evidence type="ECO:0000313" key="2">
    <source>
        <dbReference type="EMBL" id="EFB90618.1"/>
    </source>
</evidence>
<sequence>MPSQRRGAEQGVQKSLKFQREPRPSTGSGSRDRGVFFAPRRSLS</sequence>
<evidence type="ECO:0000313" key="3">
    <source>
        <dbReference type="Proteomes" id="UP000006462"/>
    </source>
</evidence>
<reference evidence="2 3" key="1">
    <citation type="submission" date="2009-12" db="EMBL/GenBank/DDBJ databases">
        <authorList>
            <person name="Shrivastava S."/>
            <person name="Madupu R."/>
            <person name="Durkin A.S."/>
            <person name="Torralba M."/>
            <person name="Methe B."/>
            <person name="Sutton G.G."/>
            <person name="Strausberg R.L."/>
            <person name="Nelson K.E."/>
        </authorList>
    </citation>
    <scope>NUCLEOTIDE SEQUENCE [LARGE SCALE GENOMIC DNA]</scope>
    <source>
        <strain evidence="2 3">W5455</strain>
    </source>
</reference>
<evidence type="ECO:0000256" key="1">
    <source>
        <dbReference type="SAM" id="MobiDB-lite"/>
    </source>
</evidence>
<dbReference type="Proteomes" id="UP000006462">
    <property type="component" value="Unassembled WGS sequence"/>
</dbReference>
<protein>
    <submittedName>
        <fullName evidence="2">Uncharacterized protein</fullName>
    </submittedName>
</protein>
<comment type="caution">
    <text evidence="2">The sequence shown here is derived from an EMBL/GenBank/DDBJ whole genome shotgun (WGS) entry which is preliminary data.</text>
</comment>
<dbReference type="EMBL" id="ADFP01000071">
    <property type="protein sequence ID" value="EFB90618.1"/>
    <property type="molecule type" value="Genomic_DNA"/>
</dbReference>
<proteinExistence type="predicted"/>
<accession>A0ABM9ZUK3</accession>
<gene>
    <name evidence="2" type="ORF">HMPREF7215_0037</name>
</gene>
<feature type="region of interest" description="Disordered" evidence="1">
    <location>
        <begin position="1"/>
        <end position="44"/>
    </location>
</feature>
<name>A0ABM9ZUK3_9BACT</name>
<keyword evidence="3" id="KW-1185">Reference proteome</keyword>
<organism evidence="2 3">
    <name type="scientific">Pyramidobacter piscolens W5455</name>
    <dbReference type="NCBI Taxonomy" id="352165"/>
    <lineage>
        <taxon>Bacteria</taxon>
        <taxon>Thermotogati</taxon>
        <taxon>Synergistota</taxon>
        <taxon>Synergistia</taxon>
        <taxon>Synergistales</taxon>
        <taxon>Dethiosulfovibrionaceae</taxon>
        <taxon>Pyramidobacter</taxon>
    </lineage>
</organism>